<dbReference type="Gene3D" id="3.60.10.10">
    <property type="entry name" value="Endonuclease/exonuclease/phosphatase"/>
    <property type="match status" value="1"/>
</dbReference>
<accession>A0AAN7S3D4</accession>
<dbReference type="Proteomes" id="UP001333110">
    <property type="component" value="Unassembled WGS sequence"/>
</dbReference>
<dbReference type="GO" id="GO:0031012">
    <property type="term" value="C:extracellular matrix"/>
    <property type="evidence" value="ECO:0007669"/>
    <property type="project" value="TreeGrafter"/>
</dbReference>
<dbReference type="GO" id="GO:0003824">
    <property type="term" value="F:catalytic activity"/>
    <property type="evidence" value="ECO:0007669"/>
    <property type="project" value="InterPro"/>
</dbReference>
<feature type="domain" description="Endonuclease/exonuclease/phosphatase" evidence="1">
    <location>
        <begin position="122"/>
        <end position="272"/>
    </location>
</feature>
<organism evidence="2 3">
    <name type="scientific">Mycteria americana</name>
    <name type="common">Wood stork</name>
    <dbReference type="NCBI Taxonomy" id="33587"/>
    <lineage>
        <taxon>Eukaryota</taxon>
        <taxon>Metazoa</taxon>
        <taxon>Chordata</taxon>
        <taxon>Craniata</taxon>
        <taxon>Vertebrata</taxon>
        <taxon>Euteleostomi</taxon>
        <taxon>Archelosauria</taxon>
        <taxon>Archosauria</taxon>
        <taxon>Dinosauria</taxon>
        <taxon>Saurischia</taxon>
        <taxon>Theropoda</taxon>
        <taxon>Coelurosauria</taxon>
        <taxon>Aves</taxon>
        <taxon>Neognathae</taxon>
        <taxon>Neoaves</taxon>
        <taxon>Aequornithes</taxon>
        <taxon>Ciconiiformes</taxon>
        <taxon>Ciconiidae</taxon>
        <taxon>Mycteria</taxon>
    </lineage>
</organism>
<dbReference type="EMBL" id="JAUNZN010000001">
    <property type="protein sequence ID" value="KAK4830704.1"/>
    <property type="molecule type" value="Genomic_DNA"/>
</dbReference>
<evidence type="ECO:0000259" key="1">
    <source>
        <dbReference type="Pfam" id="PF03372"/>
    </source>
</evidence>
<dbReference type="PANTHER" id="PTHR33395:SF22">
    <property type="entry name" value="REVERSE TRANSCRIPTASE DOMAIN-CONTAINING PROTEIN"/>
    <property type="match status" value="1"/>
</dbReference>
<evidence type="ECO:0000313" key="2">
    <source>
        <dbReference type="EMBL" id="KAK4830704.1"/>
    </source>
</evidence>
<dbReference type="GO" id="GO:0007508">
    <property type="term" value="P:larval heart development"/>
    <property type="evidence" value="ECO:0007669"/>
    <property type="project" value="TreeGrafter"/>
</dbReference>
<name>A0AAN7S3D4_MYCAM</name>
<sequence>MIWGNLLEVALLEQDGQGIAAVSVLLYWAGWNSGVNSSRRDCDLWMNPRGSRTPQSVCAHGLAHAKAVEVGDGDPCSSKDTRVIDVLETTEVPENGHIGIRASPPKKVTGSIAQLKCIYTNARSMGNKQEDLEAIMQQENCDIAALMETWWDDLHNWSAAMDGYKLFRRDRQGRRGGGVALYVRECFDCLEVNDGDERVECLCVRLRGKANKADIMVGVCYRPPNQDEETDELFYKQLAEVSQSLALVLMGDFNLPDLCWKYNTAERKQSRRFLECVADNFLTQLVSEPTREGAPLGLLFVNREGLVGAVMVGGHLGHRDHKMIVFDSWRSKEGVSRTATLDFQRADFGLFRSLVDRVPWEAVLKGKGVQERWTFLKKEILKAQEQSIPMC</sequence>
<dbReference type="PANTHER" id="PTHR33395">
    <property type="entry name" value="TRANSCRIPTASE, PUTATIVE-RELATED-RELATED"/>
    <property type="match status" value="1"/>
</dbReference>
<dbReference type="SUPFAM" id="SSF56219">
    <property type="entry name" value="DNase I-like"/>
    <property type="match status" value="1"/>
</dbReference>
<dbReference type="AlphaFoldDB" id="A0AAN7S3D4"/>
<protein>
    <recommendedName>
        <fullName evidence="1">Endonuclease/exonuclease/phosphatase domain-containing protein</fullName>
    </recommendedName>
</protein>
<gene>
    <name evidence="2" type="ORF">QYF61_012873</name>
</gene>
<dbReference type="Pfam" id="PF03372">
    <property type="entry name" value="Exo_endo_phos"/>
    <property type="match status" value="1"/>
</dbReference>
<reference evidence="2 3" key="1">
    <citation type="journal article" date="2023" name="J. Hered.">
        <title>Chromosome-level genome of the wood stork (Mycteria americana) provides insight into avian chromosome evolution.</title>
        <authorList>
            <person name="Flamio R. Jr."/>
            <person name="Ramstad K.M."/>
        </authorList>
    </citation>
    <scope>NUCLEOTIDE SEQUENCE [LARGE SCALE GENOMIC DNA]</scope>
    <source>
        <strain evidence="2">JAX WOST 10</strain>
    </source>
</reference>
<evidence type="ECO:0000313" key="3">
    <source>
        <dbReference type="Proteomes" id="UP001333110"/>
    </source>
</evidence>
<keyword evidence="3" id="KW-1185">Reference proteome</keyword>
<comment type="caution">
    <text evidence="2">The sequence shown here is derived from an EMBL/GenBank/DDBJ whole genome shotgun (WGS) entry which is preliminary data.</text>
</comment>
<dbReference type="InterPro" id="IPR005135">
    <property type="entry name" value="Endo/exonuclease/phosphatase"/>
</dbReference>
<proteinExistence type="predicted"/>
<dbReference type="InterPro" id="IPR036691">
    <property type="entry name" value="Endo/exonu/phosph_ase_sf"/>
</dbReference>
<dbReference type="GO" id="GO:0061343">
    <property type="term" value="P:cell adhesion involved in heart morphogenesis"/>
    <property type="evidence" value="ECO:0007669"/>
    <property type="project" value="TreeGrafter"/>
</dbReference>